<dbReference type="Proteomes" id="UP000242287">
    <property type="component" value="Unassembled WGS sequence"/>
</dbReference>
<gene>
    <name evidence="3" type="ORF">AMATHDRAFT_59079</name>
</gene>
<accession>A0A2A9NSV0</accession>
<feature type="compositionally biased region" description="Polar residues" evidence="2">
    <location>
        <begin position="104"/>
        <end position="119"/>
    </location>
</feature>
<feature type="compositionally biased region" description="Low complexity" evidence="2">
    <location>
        <begin position="120"/>
        <end position="142"/>
    </location>
</feature>
<evidence type="ECO:0000313" key="3">
    <source>
        <dbReference type="EMBL" id="PFH51371.1"/>
    </source>
</evidence>
<evidence type="ECO:0000313" key="4">
    <source>
        <dbReference type="Proteomes" id="UP000242287"/>
    </source>
</evidence>
<protein>
    <submittedName>
        <fullName evidence="3">Uncharacterized protein</fullName>
    </submittedName>
</protein>
<keyword evidence="4" id="KW-1185">Reference proteome</keyword>
<reference evidence="3 4" key="1">
    <citation type="submission" date="2014-02" db="EMBL/GenBank/DDBJ databases">
        <title>Transposable element dynamics among asymbiotic and ectomycorrhizal Amanita fungi.</title>
        <authorList>
            <consortium name="DOE Joint Genome Institute"/>
            <person name="Hess J."/>
            <person name="Skrede I."/>
            <person name="Wolfe B."/>
            <person name="LaButti K."/>
            <person name="Ohm R.A."/>
            <person name="Grigoriev I.V."/>
            <person name="Pringle A."/>
        </authorList>
    </citation>
    <scope>NUCLEOTIDE SEQUENCE [LARGE SCALE GENOMIC DNA]</scope>
    <source>
        <strain evidence="3 4">SKay4041</strain>
    </source>
</reference>
<evidence type="ECO:0000256" key="1">
    <source>
        <dbReference type="SAM" id="Coils"/>
    </source>
</evidence>
<organism evidence="3 4">
    <name type="scientific">Amanita thiersii Skay4041</name>
    <dbReference type="NCBI Taxonomy" id="703135"/>
    <lineage>
        <taxon>Eukaryota</taxon>
        <taxon>Fungi</taxon>
        <taxon>Dikarya</taxon>
        <taxon>Basidiomycota</taxon>
        <taxon>Agaricomycotina</taxon>
        <taxon>Agaricomycetes</taxon>
        <taxon>Agaricomycetidae</taxon>
        <taxon>Agaricales</taxon>
        <taxon>Pluteineae</taxon>
        <taxon>Amanitaceae</taxon>
        <taxon>Amanita</taxon>
    </lineage>
</organism>
<dbReference type="OrthoDB" id="2985494at2759"/>
<sequence length="281" mass="30827">MINLAKALGDIQKRLVTLAHSEEDWNENSRQLEEDNTRLRNTLKTLTTLNAELHRKATTHKPELENAIEARDASFRKLHHARKVIKDLIEEREGMLANPGRGSPTPSSGTFYSPRQSLYSPAPTVSSSRSTSVASNRTARSTIDQKVIEVRQGSVLRGRSPSEPASPRGSPHPHTSSPLSGRSEIPQQGSPRPQSATSTVNLSLQSPQTETQVKWSILYLRPPRIANVNHGPMNWVDLANGLNLNEDTVRRLIYIGILVISADINAGVDTAEASSRLGTAD</sequence>
<name>A0A2A9NSV0_9AGAR</name>
<dbReference type="EMBL" id="KZ301988">
    <property type="protein sequence ID" value="PFH51371.1"/>
    <property type="molecule type" value="Genomic_DNA"/>
</dbReference>
<dbReference type="AlphaFoldDB" id="A0A2A9NSV0"/>
<feature type="region of interest" description="Disordered" evidence="2">
    <location>
        <begin position="95"/>
        <end position="206"/>
    </location>
</feature>
<keyword evidence="1" id="KW-0175">Coiled coil</keyword>
<feature type="compositionally biased region" description="Polar residues" evidence="2">
    <location>
        <begin position="173"/>
        <end position="206"/>
    </location>
</feature>
<evidence type="ECO:0000256" key="2">
    <source>
        <dbReference type="SAM" id="MobiDB-lite"/>
    </source>
</evidence>
<proteinExistence type="predicted"/>
<feature type="coiled-coil region" evidence="1">
    <location>
        <begin position="22"/>
        <end position="49"/>
    </location>
</feature>